<protein>
    <submittedName>
        <fullName evidence="1">Uncharacterized protein</fullName>
    </submittedName>
</protein>
<sequence length="852" mass="95035">MPSPPRRPLNNERKRSCATVVPEQGAGPRRAARPPSASFAKDSTSIAIGKPTACVAIAPAQEQPCPPAAADQPWLTRRASDLCSGVETECNVNSSDAPTTSEEAPATSWWPQHSLEEEPPRFHPTVQVGSREIVPERKRASLDTARETSQFPNRPHKEQAARERMMAEYREAELRSSRVLGQAMHKGTHGFQLIPGNGSLSRRQLGSKDSKPTSPLLVLTFCGGSCAVALGVTFVLFLAVAAIKRRPPAAHDVCRSHACAEFSRRLRESLNDSACPCKSFTSFVCDGWREGHKLSVREESFKAAFDRMSRMTSTLSSEREYDIEPVASTFFRSCESLFKGTSDETDAVSEALRHAGIVWPSRPQGPVDALEAVFISSLKLRWSAVLHVELNEQDGKTRVLLTPVQNFAISVEKALTFRGHDAARSDYFNLLSRNFAGSSTQAQDSVTLEETAEVERKFLIPLKKAFQSPSKRDVLEAHSLFIQSANLSSERWRKVLHAHDANINGEVIYWTEKAEFVEMFFTLWSNHGEWDVFLLLSWCTVQVAALYANRHLIVNYYGDEHTAAVMHGSFCLRKTYLIAGNAAFSYYRTDILLPRSRASAETMTIAVREAFLRRVQRWQYYDRNTTVVSEWNSTARVFAVIDGKYSGKFTGDAIRLPNMTTSFVQNWQMVRLPYAYYASNAVYDAIRQLQLYAILEDDFALLPYAFSFPLYAVDGSHTMNLAGVGREMAIALSELFFEAYASSGSARKAFSELNDCLQVPDSKVSLLEFLALDTLSEVHNSLGFQADRRPISLEKYSPSQLFFIAACYATCRGSSARGSHDHCDTVLRHLKSFSDAFLCSHDSAGSPKMCFF</sequence>
<evidence type="ECO:0000313" key="1">
    <source>
        <dbReference type="EMBL" id="KAH6929860.1"/>
    </source>
</evidence>
<keyword evidence="2" id="KW-1185">Reference proteome</keyword>
<name>A0ACB7S559_HYAAI</name>
<gene>
    <name evidence="1" type="ORF">HPB50_006423</name>
</gene>
<evidence type="ECO:0000313" key="2">
    <source>
        <dbReference type="Proteomes" id="UP000821845"/>
    </source>
</evidence>
<dbReference type="EMBL" id="CM023485">
    <property type="protein sequence ID" value="KAH6929860.1"/>
    <property type="molecule type" value="Genomic_DNA"/>
</dbReference>
<dbReference type="Proteomes" id="UP000821845">
    <property type="component" value="Chromosome 5"/>
</dbReference>
<organism evidence="1 2">
    <name type="scientific">Hyalomma asiaticum</name>
    <name type="common">Tick</name>
    <dbReference type="NCBI Taxonomy" id="266040"/>
    <lineage>
        <taxon>Eukaryota</taxon>
        <taxon>Metazoa</taxon>
        <taxon>Ecdysozoa</taxon>
        <taxon>Arthropoda</taxon>
        <taxon>Chelicerata</taxon>
        <taxon>Arachnida</taxon>
        <taxon>Acari</taxon>
        <taxon>Parasitiformes</taxon>
        <taxon>Ixodida</taxon>
        <taxon>Ixodoidea</taxon>
        <taxon>Ixodidae</taxon>
        <taxon>Hyalomminae</taxon>
        <taxon>Hyalomma</taxon>
    </lineage>
</organism>
<accession>A0ACB7S559</accession>
<proteinExistence type="predicted"/>
<comment type="caution">
    <text evidence="1">The sequence shown here is derived from an EMBL/GenBank/DDBJ whole genome shotgun (WGS) entry which is preliminary data.</text>
</comment>
<reference evidence="1" key="1">
    <citation type="submission" date="2020-05" db="EMBL/GenBank/DDBJ databases">
        <title>Large-scale comparative analyses of tick genomes elucidate their genetic diversity and vector capacities.</title>
        <authorList>
            <person name="Jia N."/>
            <person name="Wang J."/>
            <person name="Shi W."/>
            <person name="Du L."/>
            <person name="Sun Y."/>
            <person name="Zhan W."/>
            <person name="Jiang J."/>
            <person name="Wang Q."/>
            <person name="Zhang B."/>
            <person name="Ji P."/>
            <person name="Sakyi L.B."/>
            <person name="Cui X."/>
            <person name="Yuan T."/>
            <person name="Jiang B."/>
            <person name="Yang W."/>
            <person name="Lam T.T.-Y."/>
            <person name="Chang Q."/>
            <person name="Ding S."/>
            <person name="Wang X."/>
            <person name="Zhu J."/>
            <person name="Ruan X."/>
            <person name="Zhao L."/>
            <person name="Wei J."/>
            <person name="Que T."/>
            <person name="Du C."/>
            <person name="Cheng J."/>
            <person name="Dai P."/>
            <person name="Han X."/>
            <person name="Huang E."/>
            <person name="Gao Y."/>
            <person name="Liu J."/>
            <person name="Shao H."/>
            <person name="Ye R."/>
            <person name="Li L."/>
            <person name="Wei W."/>
            <person name="Wang X."/>
            <person name="Wang C."/>
            <person name="Yang T."/>
            <person name="Huo Q."/>
            <person name="Li W."/>
            <person name="Guo W."/>
            <person name="Chen H."/>
            <person name="Zhou L."/>
            <person name="Ni X."/>
            <person name="Tian J."/>
            <person name="Zhou Y."/>
            <person name="Sheng Y."/>
            <person name="Liu T."/>
            <person name="Pan Y."/>
            <person name="Xia L."/>
            <person name="Li J."/>
            <person name="Zhao F."/>
            <person name="Cao W."/>
        </authorList>
    </citation>
    <scope>NUCLEOTIDE SEQUENCE</scope>
    <source>
        <strain evidence="1">Hyas-2018</strain>
    </source>
</reference>